<dbReference type="SUPFAM" id="SSF51430">
    <property type="entry name" value="NAD(P)-linked oxidoreductase"/>
    <property type="match status" value="1"/>
</dbReference>
<evidence type="ECO:0000256" key="1">
    <source>
        <dbReference type="SAM" id="MobiDB-lite"/>
    </source>
</evidence>
<dbReference type="Proteomes" id="UP000502665">
    <property type="component" value="Chromosome"/>
</dbReference>
<dbReference type="AlphaFoldDB" id="A0A6M4WGC5"/>
<dbReference type="Pfam" id="PF00248">
    <property type="entry name" value="Aldo_ket_red"/>
    <property type="match status" value="1"/>
</dbReference>
<name>A0A6M4WGC5_9ACTN</name>
<evidence type="ECO:0000259" key="2">
    <source>
        <dbReference type="Pfam" id="PF00248"/>
    </source>
</evidence>
<feature type="domain" description="NADP-dependent oxidoreductase" evidence="2">
    <location>
        <begin position="2"/>
        <end position="44"/>
    </location>
</feature>
<accession>A0A6M4WGC5</accession>
<gene>
    <name evidence="3" type="ORF">G9272_01890</name>
</gene>
<dbReference type="InterPro" id="IPR023210">
    <property type="entry name" value="NADP_OxRdtase_dom"/>
</dbReference>
<proteinExistence type="predicted"/>
<keyword evidence="4" id="KW-1185">Reference proteome</keyword>
<dbReference type="InterPro" id="IPR036812">
    <property type="entry name" value="NAD(P)_OxRdtase_dom_sf"/>
</dbReference>
<organism evidence="3 4">
    <name type="scientific">Streptomyces asoensis</name>
    <dbReference type="NCBI Taxonomy" id="249586"/>
    <lineage>
        <taxon>Bacteria</taxon>
        <taxon>Bacillati</taxon>
        <taxon>Actinomycetota</taxon>
        <taxon>Actinomycetes</taxon>
        <taxon>Kitasatosporales</taxon>
        <taxon>Streptomycetaceae</taxon>
        <taxon>Streptomyces</taxon>
    </lineage>
</organism>
<reference evidence="3" key="1">
    <citation type="submission" date="2020-03" db="EMBL/GenBank/DDBJ databases">
        <title>Molecular networking-based the target discovery of potent antiproliferative macrolactams: 5/6/7/16 polycyclic ansamycins and glycosylated trienomycin from Streptomyces cacaoi subsp. asoensis.</title>
        <authorList>
            <person name="Liu L.-L."/>
        </authorList>
    </citation>
    <scope>NUCLEOTIDE SEQUENCE [LARGE SCALE GENOMIC DNA]</scope>
    <source>
        <strain evidence="3">H2S5</strain>
    </source>
</reference>
<evidence type="ECO:0000313" key="4">
    <source>
        <dbReference type="Proteomes" id="UP000502665"/>
    </source>
</evidence>
<feature type="region of interest" description="Disordered" evidence="1">
    <location>
        <begin position="38"/>
        <end position="94"/>
    </location>
</feature>
<dbReference type="Gene3D" id="3.20.20.100">
    <property type="entry name" value="NADP-dependent oxidoreductase domain"/>
    <property type="match status" value="1"/>
</dbReference>
<evidence type="ECO:0000313" key="3">
    <source>
        <dbReference type="EMBL" id="QJS99218.1"/>
    </source>
</evidence>
<sequence>MSLRRFRVERIDLSQLHRIDPDTPFEDQIGELKKLRDESRIRHIRSARSPSRRPEQRRRSRRSSSRDSRSGSRAQEGSADHGPGHGWAAFAGGF</sequence>
<dbReference type="EMBL" id="CP049838">
    <property type="protein sequence ID" value="QJS99218.1"/>
    <property type="molecule type" value="Genomic_DNA"/>
</dbReference>
<protein>
    <recommendedName>
        <fullName evidence="2">NADP-dependent oxidoreductase domain-containing protein</fullName>
    </recommendedName>
</protein>